<evidence type="ECO:0000259" key="1">
    <source>
        <dbReference type="Pfam" id="PF09651"/>
    </source>
</evidence>
<keyword evidence="3" id="KW-1185">Reference proteome</keyword>
<name>A0AA45WJT0_9AQUI</name>
<feature type="domain" description="CRISPR system ring nuclease SSO1393-like" evidence="1">
    <location>
        <begin position="70"/>
        <end position="209"/>
    </location>
</feature>
<dbReference type="Gene3D" id="3.40.50.10770">
    <property type="entry name" value="Hypothetical protein VC1899 like domain (Restriction endonuclease-like)"/>
    <property type="match status" value="1"/>
</dbReference>
<evidence type="ECO:0000313" key="2">
    <source>
        <dbReference type="EMBL" id="SMP04219.1"/>
    </source>
</evidence>
<dbReference type="Proteomes" id="UP001157947">
    <property type="component" value="Unassembled WGS sequence"/>
</dbReference>
<gene>
    <name evidence="2" type="ORF">SAMN06264868_1037</name>
</gene>
<dbReference type="CDD" id="cd09742">
    <property type="entry name" value="Csm6_III-A"/>
    <property type="match status" value="1"/>
</dbReference>
<protein>
    <submittedName>
        <fullName evidence="2">CRISPR-associated protein, APE2256 family</fullName>
    </submittedName>
</protein>
<evidence type="ECO:0000313" key="3">
    <source>
        <dbReference type="Proteomes" id="UP001157947"/>
    </source>
</evidence>
<dbReference type="NCBIfam" id="TIGR02619">
    <property type="entry name" value="putative CRISPR-associated protein, APE2256 family"/>
    <property type="match status" value="1"/>
</dbReference>
<dbReference type="InterPro" id="IPR013442">
    <property type="entry name" value="SSO1393-like"/>
</dbReference>
<accession>A0AA45WJT0</accession>
<dbReference type="AlphaFoldDB" id="A0AA45WJT0"/>
<comment type="caution">
    <text evidence="2">The sequence shown here is derived from an EMBL/GenBank/DDBJ whole genome shotgun (WGS) entry which is preliminary data.</text>
</comment>
<sequence length="376" mass="44206">MDKIVGNFILTSCGLSILTNMAKELNFDENIYKYSNYTEKEFPKEKKEKFDKFIKDVKEKLLKFNLSELKETSAELNALINFYQNDIKNFPEMDYHYFLHTDTYLGKKVAEILIELFKNKGITNVESITAKDLKTSSFEEFQISLSDLAKNLVNEIIKPFKSGGYKIIFNLTGGFKSINSFLQTVASLYADESIYIFETSENLLRIPRLPIKIEEGIFKENLNLFRMLELGIYQDVIKEEIDKLPEIVYLKIDNGFAMSPWGELIWQNIKDEVYKERLVEPISKRIEMSTQLKKQFESLNPSERLQLNKKIDDLEICIERNFQDCKKSLRFHELKGNISETYQYEIYPFDGNDNRRLYIKSKDGKYILDKIDAHLK</sequence>
<dbReference type="RefSeq" id="WP_265133891.1">
    <property type="nucleotide sequence ID" value="NZ_FXTX01000003.1"/>
</dbReference>
<dbReference type="Pfam" id="PF09651">
    <property type="entry name" value="Cas_APE2256"/>
    <property type="match status" value="1"/>
</dbReference>
<reference evidence="2" key="1">
    <citation type="submission" date="2017-05" db="EMBL/GenBank/DDBJ databases">
        <authorList>
            <person name="Varghese N."/>
            <person name="Submissions S."/>
        </authorList>
    </citation>
    <scope>NUCLEOTIDE SEQUENCE</scope>
    <source>
        <strain evidence="2">DSM 18763</strain>
    </source>
</reference>
<organism evidence="2 3">
    <name type="scientific">Venenivibrio stagnispumantis</name>
    <dbReference type="NCBI Taxonomy" id="407998"/>
    <lineage>
        <taxon>Bacteria</taxon>
        <taxon>Pseudomonadati</taxon>
        <taxon>Aquificota</taxon>
        <taxon>Aquificia</taxon>
        <taxon>Aquificales</taxon>
        <taxon>Hydrogenothermaceae</taxon>
        <taxon>Venenivibrio</taxon>
    </lineage>
</organism>
<dbReference type="EMBL" id="FXTX01000003">
    <property type="protein sequence ID" value="SMP04219.1"/>
    <property type="molecule type" value="Genomic_DNA"/>
</dbReference>
<proteinExistence type="predicted"/>
<dbReference type="Gene3D" id="1.10.196.30">
    <property type="match status" value="1"/>
</dbReference>